<dbReference type="InterPro" id="IPR003646">
    <property type="entry name" value="SH3-like_bac-type"/>
</dbReference>
<organism evidence="2 3">
    <name type="scientific">Candidatus Desulfobia pelagia</name>
    <dbReference type="NCBI Taxonomy" id="2841692"/>
    <lineage>
        <taxon>Bacteria</taxon>
        <taxon>Pseudomonadati</taxon>
        <taxon>Thermodesulfobacteriota</taxon>
        <taxon>Desulfobulbia</taxon>
        <taxon>Desulfobulbales</taxon>
        <taxon>Desulfobulbaceae</taxon>
        <taxon>Candidatus Desulfobia</taxon>
    </lineage>
</organism>
<dbReference type="PANTHER" id="PTHR34408">
    <property type="entry name" value="FAMILY PROTEIN, PUTATIVE-RELATED"/>
    <property type="match status" value="1"/>
</dbReference>
<feature type="domain" description="SH3b" evidence="1">
    <location>
        <begin position="93"/>
        <end position="154"/>
    </location>
</feature>
<sequence>MHTRPTLTNNLARILGIITLSLLWVAPLAAAEYVSISKDGVNIRSGPSTNDEIYWEVFKDFPLKVVTRKGDWAKTEDFEGDTGWVYGSLLNKKKTVIVKVKKANLRIGPGKNYEVVASALYGVVFYPGKRDGEWLQISHNDGTKGWVHASLVWP</sequence>
<gene>
    <name evidence="2" type="ORF">H8E41_02160</name>
</gene>
<evidence type="ECO:0000313" key="2">
    <source>
        <dbReference type="EMBL" id="MBC8316680.1"/>
    </source>
</evidence>
<dbReference type="EMBL" id="JACNJZ010000046">
    <property type="protein sequence ID" value="MBC8316680.1"/>
    <property type="molecule type" value="Genomic_DNA"/>
</dbReference>
<proteinExistence type="predicted"/>
<dbReference type="AlphaFoldDB" id="A0A8J6NAH7"/>
<protein>
    <submittedName>
        <fullName evidence="2">SH3 domain-containing protein</fullName>
    </submittedName>
</protein>
<accession>A0A8J6NAH7</accession>
<dbReference type="InterPro" id="IPR052354">
    <property type="entry name" value="Cell_Wall_Dynamics_Protein"/>
</dbReference>
<dbReference type="SMART" id="SM00287">
    <property type="entry name" value="SH3b"/>
    <property type="match status" value="2"/>
</dbReference>
<evidence type="ECO:0000259" key="1">
    <source>
        <dbReference type="PROSITE" id="PS51781"/>
    </source>
</evidence>
<reference evidence="2 3" key="1">
    <citation type="submission" date="2020-08" db="EMBL/GenBank/DDBJ databases">
        <title>Bridging the membrane lipid divide: bacteria of the FCB group superphylum have the potential to synthesize archaeal ether lipids.</title>
        <authorList>
            <person name="Villanueva L."/>
            <person name="Von Meijenfeldt F.A.B."/>
            <person name="Westbye A.B."/>
            <person name="Yadav S."/>
            <person name="Hopmans E.C."/>
            <person name="Dutilh B.E."/>
            <person name="Sinninghe Damste J.S."/>
        </authorList>
    </citation>
    <scope>NUCLEOTIDE SEQUENCE [LARGE SCALE GENOMIC DNA]</scope>
    <source>
        <strain evidence="2">NIOZ-UU47</strain>
    </source>
</reference>
<dbReference type="PANTHER" id="PTHR34408:SF1">
    <property type="entry name" value="GLYCOSYL HYDROLASE FAMILY 19 DOMAIN-CONTAINING PROTEIN HI_1415"/>
    <property type="match status" value="1"/>
</dbReference>
<dbReference type="Pfam" id="PF06347">
    <property type="entry name" value="SH3_4"/>
    <property type="match status" value="2"/>
</dbReference>
<dbReference type="PROSITE" id="PS51781">
    <property type="entry name" value="SH3B"/>
    <property type="match status" value="1"/>
</dbReference>
<dbReference type="InterPro" id="IPR010466">
    <property type="entry name" value="DUF1058"/>
</dbReference>
<name>A0A8J6NAH7_9BACT</name>
<dbReference type="Proteomes" id="UP000614424">
    <property type="component" value="Unassembled WGS sequence"/>
</dbReference>
<comment type="caution">
    <text evidence="2">The sequence shown here is derived from an EMBL/GenBank/DDBJ whole genome shotgun (WGS) entry which is preliminary data.</text>
</comment>
<evidence type="ECO:0000313" key="3">
    <source>
        <dbReference type="Proteomes" id="UP000614424"/>
    </source>
</evidence>
<dbReference type="Gene3D" id="2.30.30.40">
    <property type="entry name" value="SH3 Domains"/>
    <property type="match status" value="2"/>
</dbReference>